<dbReference type="InterPro" id="IPR004875">
    <property type="entry name" value="DDE_SF_endonuclease_dom"/>
</dbReference>
<dbReference type="EMBL" id="CAJQZP010001278">
    <property type="protein sequence ID" value="CAG5035720.1"/>
    <property type="molecule type" value="Genomic_DNA"/>
</dbReference>
<evidence type="ECO:0000313" key="3">
    <source>
        <dbReference type="Proteomes" id="UP000691718"/>
    </source>
</evidence>
<proteinExistence type="predicted"/>
<dbReference type="OrthoDB" id="10035668at2759"/>
<dbReference type="Pfam" id="PF03184">
    <property type="entry name" value="DDE_1"/>
    <property type="match status" value="1"/>
</dbReference>
<dbReference type="AlphaFoldDB" id="A0A8S3XTY2"/>
<dbReference type="GO" id="GO:0003676">
    <property type="term" value="F:nucleic acid binding"/>
    <property type="evidence" value="ECO:0007669"/>
    <property type="project" value="InterPro"/>
</dbReference>
<evidence type="ECO:0000313" key="2">
    <source>
        <dbReference type="EMBL" id="CAG5035720.1"/>
    </source>
</evidence>
<gene>
    <name evidence="2" type="ORF">PAPOLLO_LOCUS20625</name>
</gene>
<comment type="caution">
    <text evidence="2">The sequence shown here is derived from an EMBL/GenBank/DDBJ whole genome shotgun (WGS) entry which is preliminary data.</text>
</comment>
<accession>A0A8S3XTY2</accession>
<feature type="domain" description="DDE-1" evidence="1">
    <location>
        <begin position="2"/>
        <end position="120"/>
    </location>
</feature>
<evidence type="ECO:0000259" key="1">
    <source>
        <dbReference type="Pfam" id="PF03184"/>
    </source>
</evidence>
<name>A0A8S3XTY2_PARAO</name>
<sequence>MLTGASANGKKLSPLIVFKGKFVWDQWMAELVGGDYDFELSYAASTKGWMETDVFYNYIEKVLIPSLGEERPVLIVYDGHSTHVHVRVVELAIRNRITILKLPPQTSHLQQPIDIAVFKSIWDAKLVE</sequence>
<reference evidence="2" key="1">
    <citation type="submission" date="2021-04" db="EMBL/GenBank/DDBJ databases">
        <authorList>
            <person name="Tunstrom K."/>
        </authorList>
    </citation>
    <scope>NUCLEOTIDE SEQUENCE</scope>
</reference>
<keyword evidence="3" id="KW-1185">Reference proteome</keyword>
<organism evidence="2 3">
    <name type="scientific">Parnassius apollo</name>
    <name type="common">Apollo butterfly</name>
    <name type="synonym">Papilio apollo</name>
    <dbReference type="NCBI Taxonomy" id="110799"/>
    <lineage>
        <taxon>Eukaryota</taxon>
        <taxon>Metazoa</taxon>
        <taxon>Ecdysozoa</taxon>
        <taxon>Arthropoda</taxon>
        <taxon>Hexapoda</taxon>
        <taxon>Insecta</taxon>
        <taxon>Pterygota</taxon>
        <taxon>Neoptera</taxon>
        <taxon>Endopterygota</taxon>
        <taxon>Lepidoptera</taxon>
        <taxon>Glossata</taxon>
        <taxon>Ditrysia</taxon>
        <taxon>Papilionoidea</taxon>
        <taxon>Papilionidae</taxon>
        <taxon>Parnassiinae</taxon>
        <taxon>Parnassini</taxon>
        <taxon>Parnassius</taxon>
        <taxon>Parnassius</taxon>
    </lineage>
</organism>
<protein>
    <submittedName>
        <fullName evidence="2">(apollo) hypothetical protein</fullName>
    </submittedName>
</protein>
<dbReference type="Proteomes" id="UP000691718">
    <property type="component" value="Unassembled WGS sequence"/>
</dbReference>